<comment type="caution">
    <text evidence="1">The sequence shown here is derived from an EMBL/GenBank/DDBJ whole genome shotgun (WGS) entry which is preliminary data.</text>
</comment>
<evidence type="ECO:0000313" key="2">
    <source>
        <dbReference type="Proteomes" id="UP001143910"/>
    </source>
</evidence>
<keyword evidence="2" id="KW-1185">Reference proteome</keyword>
<organism evidence="1 2">
    <name type="scientific">Zarea fungicola</name>
    <dbReference type="NCBI Taxonomy" id="93591"/>
    <lineage>
        <taxon>Eukaryota</taxon>
        <taxon>Fungi</taxon>
        <taxon>Dikarya</taxon>
        <taxon>Ascomycota</taxon>
        <taxon>Pezizomycotina</taxon>
        <taxon>Sordariomycetes</taxon>
        <taxon>Hypocreomycetidae</taxon>
        <taxon>Hypocreales</taxon>
        <taxon>Cordycipitaceae</taxon>
        <taxon>Zarea</taxon>
    </lineage>
</organism>
<gene>
    <name evidence="1" type="ORF">NQ176_g4812</name>
</gene>
<evidence type="ECO:0000313" key="1">
    <source>
        <dbReference type="EMBL" id="KAJ2976673.1"/>
    </source>
</evidence>
<name>A0ACC1ND02_9HYPO</name>
<reference evidence="1" key="1">
    <citation type="submission" date="2022-08" db="EMBL/GenBank/DDBJ databases">
        <title>Genome Sequence of Lecanicillium fungicola.</title>
        <authorList>
            <person name="Buettner E."/>
        </authorList>
    </citation>
    <scope>NUCLEOTIDE SEQUENCE</scope>
    <source>
        <strain evidence="1">Babe33</strain>
    </source>
</reference>
<proteinExistence type="predicted"/>
<sequence>MGKNYYAIFKSPRVEEPTIFTSWGTAHPYVTGCDADHKGHPTLEKAKAWLKSKGIHGEPRLVGDATSVRSIKTGDDFYAVAYGTKVGIHYSYDGEKGAKIKVNQVGNACHKHFPTKELAEAFIRDWIESVADIYRKEIKRELDSRDAKPQYLGSIVARLFNPPLPVKKEEDEDEAKGEFGDDTAGEETVSEKSRDSWIKERGRVI</sequence>
<accession>A0ACC1ND02</accession>
<dbReference type="EMBL" id="JANJQO010000555">
    <property type="protein sequence ID" value="KAJ2976673.1"/>
    <property type="molecule type" value="Genomic_DNA"/>
</dbReference>
<dbReference type="Proteomes" id="UP001143910">
    <property type="component" value="Unassembled WGS sequence"/>
</dbReference>
<protein>
    <submittedName>
        <fullName evidence="1">Uncharacterized protein</fullName>
    </submittedName>
</protein>